<keyword evidence="2" id="KW-1185">Reference proteome</keyword>
<sequence length="383" mass="44781">MKKIIFISHDPLTDTIKKNYYLERFCEDGIEIEYWCVRHIVKYANRAALNNEISEVYFRDVTQLDQLKQLLEERAKGAWICVELWFNWDTIPVFQLLKQYKEQLFSIDWYSNIPAISVKRKLLDDLKTFNFLKLYYAGVRVVSRKAFDIYAKWIDIRPPAILFAVGQKQVDSERKVISLNHHDFDIFQEGGLSDDAAAGEQKYAVFLDVMLPNHPDFKRLNSDILSAGVYYRKLNEFFDKAEAKLGIPVIIAAHPKSSYKDEFNGRTVIKGKTNALVAQSTVVFTHHSISMFYAVLYRKQLALLTMNEFKFARAKSFAMQIVHYMMELYAQNLHCSLINIDDQEELTLRDVDMASYERFEKKYIKGTSAKQNYDVIKDTLQLN</sequence>
<dbReference type="AlphaFoldDB" id="A0A2P8GPH9"/>
<comment type="caution">
    <text evidence="1">The sequence shown here is derived from an EMBL/GenBank/DDBJ whole genome shotgun (WGS) entry which is preliminary data.</text>
</comment>
<dbReference type="EMBL" id="PYGK01000001">
    <property type="protein sequence ID" value="PSL35871.1"/>
    <property type="molecule type" value="Genomic_DNA"/>
</dbReference>
<evidence type="ECO:0000313" key="1">
    <source>
        <dbReference type="EMBL" id="PSL35871.1"/>
    </source>
</evidence>
<proteinExistence type="predicted"/>
<reference evidence="1 2" key="1">
    <citation type="submission" date="2018-03" db="EMBL/GenBank/DDBJ databases">
        <title>Genomic Encyclopedia of Archaeal and Bacterial Type Strains, Phase II (KMG-II): from individual species to whole genera.</title>
        <authorList>
            <person name="Goeker M."/>
        </authorList>
    </citation>
    <scope>NUCLEOTIDE SEQUENCE [LARGE SCALE GENOMIC DNA]</scope>
    <source>
        <strain evidence="1 2">DSM 18107</strain>
    </source>
</reference>
<organism evidence="1 2">
    <name type="scientific">Chitinophaga ginsengisoli</name>
    <dbReference type="NCBI Taxonomy" id="363837"/>
    <lineage>
        <taxon>Bacteria</taxon>
        <taxon>Pseudomonadati</taxon>
        <taxon>Bacteroidota</taxon>
        <taxon>Chitinophagia</taxon>
        <taxon>Chitinophagales</taxon>
        <taxon>Chitinophagaceae</taxon>
        <taxon>Chitinophaga</taxon>
    </lineage>
</organism>
<dbReference type="OrthoDB" id="624377at2"/>
<evidence type="ECO:0000313" key="2">
    <source>
        <dbReference type="Proteomes" id="UP000240978"/>
    </source>
</evidence>
<gene>
    <name evidence="1" type="ORF">CLV42_101633</name>
</gene>
<dbReference type="RefSeq" id="WP_106600414.1">
    <property type="nucleotide sequence ID" value="NZ_PYGK01000001.1"/>
</dbReference>
<dbReference type="Proteomes" id="UP000240978">
    <property type="component" value="Unassembled WGS sequence"/>
</dbReference>
<name>A0A2P8GPH9_9BACT</name>
<accession>A0A2P8GPH9</accession>
<protein>
    <submittedName>
        <fullName evidence="1">Uncharacterized protein</fullName>
    </submittedName>
</protein>